<dbReference type="InterPro" id="IPR001969">
    <property type="entry name" value="Aspartic_peptidase_AS"/>
</dbReference>
<sequence>MVRRIPIRQGLKMGLAWVLIFLAIFVVFALRSDFAALGDRLMQSAQGPATPVQQGETLRVRQAMDGHFWVDAELNGETVRFLVDSGATTTSLSTATARRAGIEPSGGFPAIVQTANGTVAVQRGRADRIQVGSIVREGLAVHISDGFGDTNVLGMNFLSSLSGWGVEDGWLILRP</sequence>
<gene>
    <name evidence="1" type="ORF">DF286_13910</name>
</gene>
<dbReference type="PROSITE" id="PS00141">
    <property type="entry name" value="ASP_PROTEASE"/>
    <property type="match status" value="1"/>
</dbReference>
<dbReference type="GO" id="GO:0004190">
    <property type="term" value="F:aspartic-type endopeptidase activity"/>
    <property type="evidence" value="ECO:0007669"/>
    <property type="project" value="InterPro"/>
</dbReference>
<comment type="caution">
    <text evidence="1">The sequence shown here is derived from an EMBL/GenBank/DDBJ whole genome shotgun (WGS) entry which is preliminary data.</text>
</comment>
<dbReference type="OrthoDB" id="7595324at2"/>
<protein>
    <submittedName>
        <fullName evidence="1">TIGR02281 family clan AA aspartic protease</fullName>
    </submittedName>
</protein>
<dbReference type="AlphaFoldDB" id="A0A2U2IZB0"/>
<dbReference type="Gene3D" id="2.40.70.10">
    <property type="entry name" value="Acid Proteases"/>
    <property type="match status" value="1"/>
</dbReference>
<dbReference type="EMBL" id="QFFF01000002">
    <property type="protein sequence ID" value="PWG01419.1"/>
    <property type="molecule type" value="Genomic_DNA"/>
</dbReference>
<name>A0A2U2IZB0_9SPHN</name>
<dbReference type="InterPro" id="IPR011969">
    <property type="entry name" value="Clan_AA_Asp_peptidase_C"/>
</dbReference>
<dbReference type="SUPFAM" id="SSF50630">
    <property type="entry name" value="Acid proteases"/>
    <property type="match status" value="1"/>
</dbReference>
<reference evidence="1 2" key="1">
    <citation type="submission" date="2018-05" db="EMBL/GenBank/DDBJ databases">
        <title>Genome of Sphingosinicella humi QZX222.</title>
        <authorList>
            <person name="Qiao Z."/>
            <person name="Wang G."/>
        </authorList>
    </citation>
    <scope>NUCLEOTIDE SEQUENCE [LARGE SCALE GENOMIC DNA]</scope>
    <source>
        <strain evidence="1 2">QZX222</strain>
    </source>
</reference>
<accession>A0A2U2IZB0</accession>
<dbReference type="NCBIfam" id="TIGR02281">
    <property type="entry name" value="clan_AA_DTGA"/>
    <property type="match status" value="1"/>
</dbReference>
<evidence type="ECO:0000313" key="2">
    <source>
        <dbReference type="Proteomes" id="UP000245916"/>
    </source>
</evidence>
<dbReference type="GO" id="GO:0006508">
    <property type="term" value="P:proteolysis"/>
    <property type="evidence" value="ECO:0007669"/>
    <property type="project" value="UniProtKB-KW"/>
</dbReference>
<proteinExistence type="predicted"/>
<dbReference type="Pfam" id="PF13975">
    <property type="entry name" value="gag-asp_proteas"/>
    <property type="match status" value="1"/>
</dbReference>
<organism evidence="1 2">
    <name type="scientific">Allosphingosinicella humi</name>
    <dbReference type="NCBI Taxonomy" id="2068657"/>
    <lineage>
        <taxon>Bacteria</taxon>
        <taxon>Pseudomonadati</taxon>
        <taxon>Pseudomonadota</taxon>
        <taxon>Alphaproteobacteria</taxon>
        <taxon>Sphingomonadales</taxon>
        <taxon>Sphingomonadaceae</taxon>
        <taxon>Allosphingosinicella</taxon>
    </lineage>
</organism>
<dbReference type="CDD" id="cd05483">
    <property type="entry name" value="retropepsin_like_bacteria"/>
    <property type="match status" value="1"/>
</dbReference>
<keyword evidence="1" id="KW-0645">Protease</keyword>
<dbReference type="InterPro" id="IPR034122">
    <property type="entry name" value="Retropepsin-like_bacterial"/>
</dbReference>
<evidence type="ECO:0000313" key="1">
    <source>
        <dbReference type="EMBL" id="PWG01419.1"/>
    </source>
</evidence>
<keyword evidence="1" id="KW-0378">Hydrolase</keyword>
<dbReference type="Proteomes" id="UP000245916">
    <property type="component" value="Unassembled WGS sequence"/>
</dbReference>
<dbReference type="InterPro" id="IPR021109">
    <property type="entry name" value="Peptidase_aspartic_dom_sf"/>
</dbReference>
<keyword evidence="2" id="KW-1185">Reference proteome</keyword>